<dbReference type="EMBL" id="PENI01000043">
    <property type="protein sequence ID" value="RMB80417.1"/>
    <property type="molecule type" value="Genomic_DNA"/>
</dbReference>
<evidence type="ECO:0000259" key="6">
    <source>
        <dbReference type="PROSITE" id="PS50977"/>
    </source>
</evidence>
<dbReference type="PANTHER" id="PTHR30055:SF234">
    <property type="entry name" value="HTH-TYPE TRANSCRIPTIONAL REGULATOR BETI"/>
    <property type="match status" value="1"/>
</dbReference>
<evidence type="ECO:0000313" key="8">
    <source>
        <dbReference type="Proteomes" id="UP000270471"/>
    </source>
</evidence>
<dbReference type="PROSITE" id="PS50977">
    <property type="entry name" value="HTH_TETR_2"/>
    <property type="match status" value="1"/>
</dbReference>
<dbReference type="InterPro" id="IPR001647">
    <property type="entry name" value="HTH_TetR"/>
</dbReference>
<feature type="region of interest" description="Disordered" evidence="5">
    <location>
        <begin position="133"/>
        <end position="171"/>
    </location>
</feature>
<feature type="DNA-binding region" description="H-T-H motif" evidence="4">
    <location>
        <begin position="231"/>
        <end position="250"/>
    </location>
</feature>
<keyword evidence="1" id="KW-0805">Transcription regulation</keyword>
<keyword evidence="3" id="KW-0804">Transcription</keyword>
<keyword evidence="8" id="KW-1185">Reference proteome</keyword>
<evidence type="ECO:0000256" key="3">
    <source>
        <dbReference type="ARBA" id="ARBA00023163"/>
    </source>
</evidence>
<dbReference type="InterPro" id="IPR036271">
    <property type="entry name" value="Tet_transcr_reg_TetR-rel_C_sf"/>
</dbReference>
<dbReference type="GO" id="GO:0000976">
    <property type="term" value="F:transcription cis-regulatory region binding"/>
    <property type="evidence" value="ECO:0007669"/>
    <property type="project" value="TreeGrafter"/>
</dbReference>
<dbReference type="GO" id="GO:0003700">
    <property type="term" value="F:DNA-binding transcription factor activity"/>
    <property type="evidence" value="ECO:0007669"/>
    <property type="project" value="TreeGrafter"/>
</dbReference>
<feature type="compositionally biased region" description="Basic residues" evidence="5">
    <location>
        <begin position="144"/>
        <end position="153"/>
    </location>
</feature>
<gene>
    <name evidence="7" type="ORF">CTZ28_40390</name>
</gene>
<dbReference type="Pfam" id="PF00440">
    <property type="entry name" value="TetR_N"/>
    <property type="match status" value="1"/>
</dbReference>
<dbReference type="InterPro" id="IPR009057">
    <property type="entry name" value="Homeodomain-like_sf"/>
</dbReference>
<dbReference type="Gene3D" id="1.10.357.10">
    <property type="entry name" value="Tetracycline Repressor, domain 2"/>
    <property type="match status" value="1"/>
</dbReference>
<sequence length="420" mass="45269">MSNTNSRLTKGAKVSKGRQAAGNGGNLARCCRSGPHLRERGLGGGFRHRRVRELPPLSACVVCSEAAAVYRAVGEEPNGLPGRALPAWPPGSPRAGSGCCTGACVCCPGPGGYAPKPPKSCCRRPDRRTRSPVCSPTCGGGSGRGRRGARWRHAQPPGSHRAPDTPPAPCRLRRRVCPGPVSDAPLTLLRPLGFPKSMREDRRQLRRNETVREILDTALEVMAEEGVAGLSMAETARRMGMRPPSLYQYFPSKTAIYDALFERGMRETVGVLEPYRAELSRDPRGALLAGQQATVAWAMAHPVLAQLLYWRPVPGFEPTPRAFEPAVRQLELLRAALRAAVHAGQLSPAGADEDGVALYTSLTAGVISQQLANEPSAPVQEGRFTRLTPTAVDMFFHFYAPEESESDDSDLRGRRTPAAD</sequence>
<name>A0A3M0HTW8_9ACTN</name>
<proteinExistence type="predicted"/>
<evidence type="ECO:0000313" key="7">
    <source>
        <dbReference type="EMBL" id="RMB80417.1"/>
    </source>
</evidence>
<dbReference type="AlphaFoldDB" id="A0A3M0HTW8"/>
<evidence type="ECO:0000256" key="1">
    <source>
        <dbReference type="ARBA" id="ARBA00023015"/>
    </source>
</evidence>
<dbReference type="PANTHER" id="PTHR30055">
    <property type="entry name" value="HTH-TYPE TRANSCRIPTIONAL REGULATOR RUTR"/>
    <property type="match status" value="1"/>
</dbReference>
<dbReference type="OrthoDB" id="5242390at2"/>
<evidence type="ECO:0000256" key="2">
    <source>
        <dbReference type="ARBA" id="ARBA00023125"/>
    </source>
</evidence>
<dbReference type="SUPFAM" id="SSF46689">
    <property type="entry name" value="Homeodomain-like"/>
    <property type="match status" value="1"/>
</dbReference>
<organism evidence="7 8">
    <name type="scientific">Streptomyces shenzhenensis</name>
    <dbReference type="NCBI Taxonomy" id="943815"/>
    <lineage>
        <taxon>Bacteria</taxon>
        <taxon>Bacillati</taxon>
        <taxon>Actinomycetota</taxon>
        <taxon>Actinomycetes</taxon>
        <taxon>Kitasatosporales</taxon>
        <taxon>Streptomycetaceae</taxon>
        <taxon>Streptomyces</taxon>
    </lineage>
</organism>
<dbReference type="InterPro" id="IPR050109">
    <property type="entry name" value="HTH-type_TetR-like_transc_reg"/>
</dbReference>
<dbReference type="Pfam" id="PF13305">
    <property type="entry name" value="TetR_C_33"/>
    <property type="match status" value="1"/>
</dbReference>
<comment type="caution">
    <text evidence="7">The sequence shown here is derived from an EMBL/GenBank/DDBJ whole genome shotgun (WGS) entry which is preliminary data.</text>
</comment>
<protein>
    <recommendedName>
        <fullName evidence="6">HTH tetR-type domain-containing protein</fullName>
    </recommendedName>
</protein>
<dbReference type="SUPFAM" id="SSF48498">
    <property type="entry name" value="Tetracyclin repressor-like, C-terminal domain"/>
    <property type="match status" value="1"/>
</dbReference>
<dbReference type="InterPro" id="IPR025996">
    <property type="entry name" value="MT1864/Rv1816-like_C"/>
</dbReference>
<feature type="region of interest" description="Disordered" evidence="5">
    <location>
        <begin position="1"/>
        <end position="27"/>
    </location>
</feature>
<accession>A0A3M0HTW8</accession>
<dbReference type="PRINTS" id="PR00455">
    <property type="entry name" value="HTHTETR"/>
</dbReference>
<evidence type="ECO:0000256" key="4">
    <source>
        <dbReference type="PROSITE-ProRule" id="PRU00335"/>
    </source>
</evidence>
<feature type="domain" description="HTH tetR-type" evidence="6">
    <location>
        <begin position="208"/>
        <end position="268"/>
    </location>
</feature>
<dbReference type="Proteomes" id="UP000270471">
    <property type="component" value="Unassembled WGS sequence"/>
</dbReference>
<evidence type="ECO:0000256" key="5">
    <source>
        <dbReference type="SAM" id="MobiDB-lite"/>
    </source>
</evidence>
<reference evidence="7 8" key="1">
    <citation type="submission" date="2017-11" db="EMBL/GenBank/DDBJ databases">
        <title>Draft genome of actinobacteria isolated from guarana (Paullinia cupana (Mart.) Ducke.</title>
        <authorList>
            <person name="Siqueira K.A."/>
            <person name="Liotti R.G."/>
            <person name="Mendes T.A.O."/>
            <person name="Soares M.A."/>
        </authorList>
    </citation>
    <scope>NUCLEOTIDE SEQUENCE [LARGE SCALE GENOMIC DNA]</scope>
    <source>
        <strain evidence="7 8">193</strain>
    </source>
</reference>
<keyword evidence="2 4" id="KW-0238">DNA-binding</keyword>